<dbReference type="PANTHER" id="PTHR43782:SF3">
    <property type="entry name" value="ARGINASE"/>
    <property type="match status" value="1"/>
</dbReference>
<dbReference type="InterPro" id="IPR023696">
    <property type="entry name" value="Ureohydrolase_dom_sf"/>
</dbReference>
<evidence type="ECO:0000256" key="1">
    <source>
        <dbReference type="ARBA" id="ARBA00022723"/>
    </source>
</evidence>
<accession>A0A6J4VGC8</accession>
<evidence type="ECO:0000313" key="5">
    <source>
        <dbReference type="EMBL" id="CAA9577686.1"/>
    </source>
</evidence>
<comment type="similarity">
    <text evidence="4">Belongs to the arginase family.</text>
</comment>
<dbReference type="EMBL" id="CADCWF010000316">
    <property type="protein sequence ID" value="CAA9577686.1"/>
    <property type="molecule type" value="Genomic_DNA"/>
</dbReference>
<keyword evidence="2" id="KW-0378">Hydrolase</keyword>
<dbReference type="SUPFAM" id="SSF52768">
    <property type="entry name" value="Arginase/deacetylase"/>
    <property type="match status" value="1"/>
</dbReference>
<evidence type="ECO:0000256" key="3">
    <source>
        <dbReference type="ARBA" id="ARBA00023211"/>
    </source>
</evidence>
<dbReference type="AlphaFoldDB" id="A0A6J4VGC8"/>
<protein>
    <recommendedName>
        <fullName evidence="6">Arginase</fullName>
    </recommendedName>
</protein>
<keyword evidence="1" id="KW-0479">Metal-binding</keyword>
<dbReference type="Pfam" id="PF00491">
    <property type="entry name" value="Arginase"/>
    <property type="match status" value="1"/>
</dbReference>
<dbReference type="GO" id="GO:0005737">
    <property type="term" value="C:cytoplasm"/>
    <property type="evidence" value="ECO:0007669"/>
    <property type="project" value="TreeGrafter"/>
</dbReference>
<evidence type="ECO:0008006" key="6">
    <source>
        <dbReference type="Google" id="ProtNLM"/>
    </source>
</evidence>
<sequence length="304" mass="31573">MPRFTVVEAPSILGLFPRGVETLPETLRAAGLVEGLEAAEGGRVEPPPYDPGRDPATSMLNPAGLAAYSPALADAIGGVLDGGGFPVVLGGDCSVLIGAALALKRRGRFGLFFLDGHTDFWEPERSLTGEAAELELGIVTGRGPVVVADIEGLSPYVRDEDIVVFGPRDAEELAAAGVRDVAETRMRVFPFDRVRALGATTAAAMALQPGLGLRRQGPLAEGVAGFWIHLDADVLDDAAMPAVDYRQPGGLSPAELREVLKLLIRTERAVGITITIYNPLLDPDGTAGRGLVGAVVGGLGPPGT</sequence>
<organism evidence="5">
    <name type="scientific">uncultured Thermomicrobiales bacterium</name>
    <dbReference type="NCBI Taxonomy" id="1645740"/>
    <lineage>
        <taxon>Bacteria</taxon>
        <taxon>Pseudomonadati</taxon>
        <taxon>Thermomicrobiota</taxon>
        <taxon>Thermomicrobia</taxon>
        <taxon>Thermomicrobiales</taxon>
        <taxon>environmental samples</taxon>
    </lineage>
</organism>
<dbReference type="PANTHER" id="PTHR43782">
    <property type="entry name" value="ARGINASE"/>
    <property type="match status" value="1"/>
</dbReference>
<proteinExistence type="inferred from homology"/>
<name>A0A6J4VGC8_9BACT</name>
<keyword evidence="3" id="KW-0464">Manganese</keyword>
<dbReference type="InterPro" id="IPR006035">
    <property type="entry name" value="Ureohydrolase"/>
</dbReference>
<gene>
    <name evidence="5" type="ORF">AVDCRST_MAG59-4325</name>
</gene>
<dbReference type="PROSITE" id="PS51409">
    <property type="entry name" value="ARGINASE_2"/>
    <property type="match status" value="1"/>
</dbReference>
<dbReference type="GO" id="GO:0004053">
    <property type="term" value="F:arginase activity"/>
    <property type="evidence" value="ECO:0007669"/>
    <property type="project" value="TreeGrafter"/>
</dbReference>
<dbReference type="GO" id="GO:0030145">
    <property type="term" value="F:manganese ion binding"/>
    <property type="evidence" value="ECO:0007669"/>
    <property type="project" value="TreeGrafter"/>
</dbReference>
<dbReference type="Gene3D" id="3.40.800.10">
    <property type="entry name" value="Ureohydrolase domain"/>
    <property type="match status" value="1"/>
</dbReference>
<evidence type="ECO:0000256" key="2">
    <source>
        <dbReference type="ARBA" id="ARBA00022801"/>
    </source>
</evidence>
<reference evidence="5" key="1">
    <citation type="submission" date="2020-02" db="EMBL/GenBank/DDBJ databases">
        <authorList>
            <person name="Meier V. D."/>
        </authorList>
    </citation>
    <scope>NUCLEOTIDE SEQUENCE</scope>
    <source>
        <strain evidence="5">AVDCRST_MAG59</strain>
    </source>
</reference>
<dbReference type="CDD" id="cd09999">
    <property type="entry name" value="Arginase-like_1"/>
    <property type="match status" value="1"/>
</dbReference>
<evidence type="ECO:0000256" key="4">
    <source>
        <dbReference type="PROSITE-ProRule" id="PRU00742"/>
    </source>
</evidence>